<dbReference type="PROSITE" id="PS51257">
    <property type="entry name" value="PROKAR_LIPOPROTEIN"/>
    <property type="match status" value="1"/>
</dbReference>
<name>A0A3M9NSF5_9BACT</name>
<dbReference type="AlphaFoldDB" id="A0A3M9NSF5"/>
<accession>A0A3M9NSF5</accession>
<protein>
    <recommendedName>
        <fullName evidence="3">YD repeat-containing protein</fullName>
    </recommendedName>
</protein>
<gene>
    <name evidence="1" type="ORF">EFY79_02270</name>
</gene>
<dbReference type="Proteomes" id="UP000267223">
    <property type="component" value="Unassembled WGS sequence"/>
</dbReference>
<sequence length="245" mass="27638">MKSKNLILFSIGAALLLVACQKDKQPDTNNVLKVKSYSEKVVSSDGDSIVANYNLSYDAKNRITAIDQVEVPGNKFLFTYESDSKFSIEIYVMSALSIHEDIFLNSNHFVDSTYQYNDEKDTTSEKYIYNANNQLSTVKEFYKSVVDNVTTYSYDGDGNLVKTTDTDKQVETFDYYPDLVFAMPFINPLQSSTPAHLVKNHKITSNGYVVANIVSTYTFDSKNRISTITQTLDDGSLAVQTFTYF</sequence>
<reference evidence="1 2" key="1">
    <citation type="submission" date="2018-11" db="EMBL/GenBank/DDBJ databases">
        <title>Draft genome sequence of Ferruginibacter sp. BO-59.</title>
        <authorList>
            <person name="Im W.T."/>
        </authorList>
    </citation>
    <scope>NUCLEOTIDE SEQUENCE [LARGE SCALE GENOMIC DNA]</scope>
    <source>
        <strain evidence="1 2">BO-59</strain>
    </source>
</reference>
<dbReference type="EMBL" id="RJJR01000001">
    <property type="protein sequence ID" value="RNI40143.1"/>
    <property type="molecule type" value="Genomic_DNA"/>
</dbReference>
<organism evidence="1 2">
    <name type="scientific">Hanamia caeni</name>
    <dbReference type="NCBI Taxonomy" id="2294116"/>
    <lineage>
        <taxon>Bacteria</taxon>
        <taxon>Pseudomonadati</taxon>
        <taxon>Bacteroidota</taxon>
        <taxon>Chitinophagia</taxon>
        <taxon>Chitinophagales</taxon>
        <taxon>Chitinophagaceae</taxon>
        <taxon>Hanamia</taxon>
    </lineage>
</organism>
<dbReference type="Pfam" id="PF05593">
    <property type="entry name" value="RHS_repeat"/>
    <property type="match status" value="1"/>
</dbReference>
<proteinExistence type="predicted"/>
<dbReference type="OrthoDB" id="636957at2"/>
<comment type="caution">
    <text evidence="1">The sequence shown here is derived from an EMBL/GenBank/DDBJ whole genome shotgun (WGS) entry which is preliminary data.</text>
</comment>
<evidence type="ECO:0008006" key="3">
    <source>
        <dbReference type="Google" id="ProtNLM"/>
    </source>
</evidence>
<evidence type="ECO:0000313" key="1">
    <source>
        <dbReference type="EMBL" id="RNI40143.1"/>
    </source>
</evidence>
<evidence type="ECO:0000313" key="2">
    <source>
        <dbReference type="Proteomes" id="UP000267223"/>
    </source>
</evidence>
<dbReference type="RefSeq" id="WP_123119034.1">
    <property type="nucleotide sequence ID" value="NZ_RJJR01000001.1"/>
</dbReference>
<dbReference type="NCBIfam" id="TIGR01643">
    <property type="entry name" value="YD_repeat_2x"/>
    <property type="match status" value="1"/>
</dbReference>
<dbReference type="InterPro" id="IPR006530">
    <property type="entry name" value="YD"/>
</dbReference>
<keyword evidence="2" id="KW-1185">Reference proteome</keyword>
<dbReference type="InterPro" id="IPR031325">
    <property type="entry name" value="RHS_repeat"/>
</dbReference>
<dbReference type="Gene3D" id="2.180.10.10">
    <property type="entry name" value="RHS repeat-associated core"/>
    <property type="match status" value="1"/>
</dbReference>